<dbReference type="OrthoDB" id="1929979at2759"/>
<evidence type="ECO:0000313" key="2">
    <source>
        <dbReference type="Proteomes" id="UP000325315"/>
    </source>
</evidence>
<reference evidence="2" key="1">
    <citation type="journal article" date="2019" name="Plant Biotechnol. J.">
        <title>Genome sequencing of the Australian wild diploid species Gossypium australe highlights disease resistance and delayed gland morphogenesis.</title>
        <authorList>
            <person name="Cai Y."/>
            <person name="Cai X."/>
            <person name="Wang Q."/>
            <person name="Wang P."/>
            <person name="Zhang Y."/>
            <person name="Cai C."/>
            <person name="Xu Y."/>
            <person name="Wang K."/>
            <person name="Zhou Z."/>
            <person name="Wang C."/>
            <person name="Geng S."/>
            <person name="Li B."/>
            <person name="Dong Q."/>
            <person name="Hou Y."/>
            <person name="Wang H."/>
            <person name="Ai P."/>
            <person name="Liu Z."/>
            <person name="Yi F."/>
            <person name="Sun M."/>
            <person name="An G."/>
            <person name="Cheng J."/>
            <person name="Zhang Y."/>
            <person name="Shi Q."/>
            <person name="Xie Y."/>
            <person name="Shi X."/>
            <person name="Chang Y."/>
            <person name="Huang F."/>
            <person name="Chen Y."/>
            <person name="Hong S."/>
            <person name="Mi L."/>
            <person name="Sun Q."/>
            <person name="Zhang L."/>
            <person name="Zhou B."/>
            <person name="Peng R."/>
            <person name="Zhang X."/>
            <person name="Liu F."/>
        </authorList>
    </citation>
    <scope>NUCLEOTIDE SEQUENCE [LARGE SCALE GENOMIC DNA]</scope>
    <source>
        <strain evidence="2">cv. PA1801</strain>
    </source>
</reference>
<accession>A0A5B6WPG1</accession>
<organism evidence="1 2">
    <name type="scientific">Gossypium australe</name>
    <dbReference type="NCBI Taxonomy" id="47621"/>
    <lineage>
        <taxon>Eukaryota</taxon>
        <taxon>Viridiplantae</taxon>
        <taxon>Streptophyta</taxon>
        <taxon>Embryophyta</taxon>
        <taxon>Tracheophyta</taxon>
        <taxon>Spermatophyta</taxon>
        <taxon>Magnoliopsida</taxon>
        <taxon>eudicotyledons</taxon>
        <taxon>Gunneridae</taxon>
        <taxon>Pentapetalae</taxon>
        <taxon>rosids</taxon>
        <taxon>malvids</taxon>
        <taxon>Malvales</taxon>
        <taxon>Malvaceae</taxon>
        <taxon>Malvoideae</taxon>
        <taxon>Gossypium</taxon>
    </lineage>
</organism>
<name>A0A5B6WPG1_9ROSI</name>
<comment type="caution">
    <text evidence="1">The sequence shown here is derived from an EMBL/GenBank/DDBJ whole genome shotgun (WGS) entry which is preliminary data.</text>
</comment>
<dbReference type="Proteomes" id="UP000325315">
    <property type="component" value="Unassembled WGS sequence"/>
</dbReference>
<sequence length="260" mass="29300">MAKFFAHGPQALRKRFGASTMRQNRQCTTNRVDELEQDPALSASDSSLNLPIALQKDTITILKTIHEVSSHPGWRDAMIEEMVDLDRIGTWDLIDLLIGKKAIRCKWVFEVKVNLDGSPLISSICINFDIKNAFLHSDLQEEVYMEQLLRQMVGRLTGVDDGLRAFTRRCVGDEQKICDGIYGLYMPIVVARFQPKVGGSYGLEVTSSEELHLSLAMSYFPSPVVLPVIIRSLVFHDFVAKTLTKDPSLRPTASEMLKVW</sequence>
<dbReference type="GO" id="GO:0016301">
    <property type="term" value="F:kinase activity"/>
    <property type="evidence" value="ECO:0007669"/>
    <property type="project" value="UniProtKB-KW"/>
</dbReference>
<proteinExistence type="predicted"/>
<keyword evidence="1" id="KW-0808">Transferase</keyword>
<keyword evidence="1" id="KW-0418">Kinase</keyword>
<keyword evidence="2" id="KW-1185">Reference proteome</keyword>
<gene>
    <name evidence="1" type="ORF">EPI10_005923</name>
</gene>
<dbReference type="AlphaFoldDB" id="A0A5B6WPG1"/>
<protein>
    <submittedName>
        <fullName evidence="1">Cysteine-rich RLK (RECEPTOR-like protein kinase) 8</fullName>
    </submittedName>
</protein>
<dbReference type="EMBL" id="SMMG02000002">
    <property type="protein sequence ID" value="KAA3483781.1"/>
    <property type="molecule type" value="Genomic_DNA"/>
</dbReference>
<keyword evidence="1" id="KW-0675">Receptor</keyword>
<evidence type="ECO:0000313" key="1">
    <source>
        <dbReference type="EMBL" id="KAA3483781.1"/>
    </source>
</evidence>